<feature type="transmembrane region" description="Helical" evidence="2">
    <location>
        <begin position="82"/>
        <end position="102"/>
    </location>
</feature>
<keyword evidence="1" id="KW-0378">Hydrolase</keyword>
<dbReference type="InterPro" id="IPR036457">
    <property type="entry name" value="PPM-type-like_dom_sf"/>
</dbReference>
<keyword evidence="2" id="KW-0472">Membrane</keyword>
<protein>
    <submittedName>
        <fullName evidence="4">Serine phosphatase RsbU, regulator of sigma subunit</fullName>
    </submittedName>
</protein>
<evidence type="ECO:0000256" key="2">
    <source>
        <dbReference type="SAM" id="Phobius"/>
    </source>
</evidence>
<dbReference type="AlphaFoldDB" id="A0A1H9XRW2"/>
<name>A0A1H9XRW2_9MICO</name>
<sequence length="378" mass="40196">MSSRDRGRWLGAVLAAVWLAGVLLVDVVTTSDLLVLAVLYAISPLIACSVLPTVPTAGYAVGAVVLAVGSNVWGGQWGTPQMWVRVIDVALVSVAAVAVAAVRVRRERRLARVERIAEVAQRTILPVIPPRVGSVTTGARYLSASEDTLVGGDLFDWFHADQRICFLVGDVRGKGLGAVEQAARVIRAFRQSAAAGGDLAAIAAQMSRYLMPFFDEEEFATAALVQLTDQGHVTLVDCGHPPPLLVPRDGEPTFIEAPVGLPLGLGTDYEPATRPWSLGDRVLLYTDGLSEARDGDDEFLPLLPLAELLRSADIEDALDELLDEVRRHVPAARFADDLAVLLLENAGAEEWSPVAAGDSLAASSSPMRAAQHDLTTGS</sequence>
<gene>
    <name evidence="4" type="ORF">SAMN05216199_0238</name>
</gene>
<keyword evidence="5" id="KW-1185">Reference proteome</keyword>
<dbReference type="InterPro" id="IPR052016">
    <property type="entry name" value="Bact_Sigma-Reg"/>
</dbReference>
<proteinExistence type="predicted"/>
<keyword evidence="2" id="KW-1133">Transmembrane helix</keyword>
<evidence type="ECO:0000256" key="1">
    <source>
        <dbReference type="ARBA" id="ARBA00022801"/>
    </source>
</evidence>
<dbReference type="InterPro" id="IPR001932">
    <property type="entry name" value="PPM-type_phosphatase-like_dom"/>
</dbReference>
<dbReference type="PANTHER" id="PTHR43156">
    <property type="entry name" value="STAGE II SPORULATION PROTEIN E-RELATED"/>
    <property type="match status" value="1"/>
</dbReference>
<dbReference type="SUPFAM" id="SSF81606">
    <property type="entry name" value="PP2C-like"/>
    <property type="match status" value="1"/>
</dbReference>
<dbReference type="RefSeq" id="WP_091762750.1">
    <property type="nucleotide sequence ID" value="NZ_FOHB01000011.1"/>
</dbReference>
<accession>A0A1H9XRW2</accession>
<keyword evidence="2" id="KW-0812">Transmembrane</keyword>
<dbReference type="OrthoDB" id="3210173at2"/>
<reference evidence="5" key="1">
    <citation type="submission" date="2016-10" db="EMBL/GenBank/DDBJ databases">
        <authorList>
            <person name="Varghese N."/>
            <person name="Submissions S."/>
        </authorList>
    </citation>
    <scope>NUCLEOTIDE SEQUENCE [LARGE SCALE GENOMIC DNA]</scope>
    <source>
        <strain evidence="5">CGMCC 1.6963</strain>
    </source>
</reference>
<feature type="transmembrane region" description="Helical" evidence="2">
    <location>
        <begin position="58"/>
        <end position="76"/>
    </location>
</feature>
<dbReference type="PANTHER" id="PTHR43156:SF2">
    <property type="entry name" value="STAGE II SPORULATION PROTEIN E"/>
    <property type="match status" value="1"/>
</dbReference>
<dbReference type="Proteomes" id="UP000199019">
    <property type="component" value="Unassembled WGS sequence"/>
</dbReference>
<evidence type="ECO:0000313" key="5">
    <source>
        <dbReference type="Proteomes" id="UP000199019"/>
    </source>
</evidence>
<dbReference type="SMART" id="SM00331">
    <property type="entry name" value="PP2C_SIG"/>
    <property type="match status" value="1"/>
</dbReference>
<evidence type="ECO:0000313" key="4">
    <source>
        <dbReference type="EMBL" id="SES48884.1"/>
    </source>
</evidence>
<dbReference type="GO" id="GO:0016791">
    <property type="term" value="F:phosphatase activity"/>
    <property type="evidence" value="ECO:0007669"/>
    <property type="project" value="TreeGrafter"/>
</dbReference>
<dbReference type="Pfam" id="PF07228">
    <property type="entry name" value="SpoIIE"/>
    <property type="match status" value="1"/>
</dbReference>
<feature type="domain" description="PPM-type phosphatase" evidence="3">
    <location>
        <begin position="135"/>
        <end position="345"/>
    </location>
</feature>
<dbReference type="EMBL" id="FOHB01000011">
    <property type="protein sequence ID" value="SES48884.1"/>
    <property type="molecule type" value="Genomic_DNA"/>
</dbReference>
<dbReference type="Gene3D" id="3.60.40.10">
    <property type="entry name" value="PPM-type phosphatase domain"/>
    <property type="match status" value="1"/>
</dbReference>
<evidence type="ECO:0000259" key="3">
    <source>
        <dbReference type="SMART" id="SM00331"/>
    </source>
</evidence>
<feature type="transmembrane region" description="Helical" evidence="2">
    <location>
        <begin position="34"/>
        <end position="51"/>
    </location>
</feature>
<dbReference type="STRING" id="587636.SAMN05216199_0238"/>
<organism evidence="4 5">
    <name type="scientific">Pedococcus cremeus</name>
    <dbReference type="NCBI Taxonomy" id="587636"/>
    <lineage>
        <taxon>Bacteria</taxon>
        <taxon>Bacillati</taxon>
        <taxon>Actinomycetota</taxon>
        <taxon>Actinomycetes</taxon>
        <taxon>Micrococcales</taxon>
        <taxon>Intrasporangiaceae</taxon>
        <taxon>Pedococcus</taxon>
    </lineage>
</organism>